<dbReference type="AlphaFoldDB" id="A0A1R3HCD6"/>
<reference evidence="3" key="1">
    <citation type="submission" date="2013-09" db="EMBL/GenBank/DDBJ databases">
        <title>Corchorus olitorius genome sequencing.</title>
        <authorList>
            <person name="Alam M."/>
            <person name="Haque M.S."/>
            <person name="Islam M.S."/>
            <person name="Emdad E.M."/>
            <person name="Islam M.M."/>
            <person name="Ahmed B."/>
            <person name="Halim A."/>
            <person name="Hossen Q.M.M."/>
            <person name="Hossain M.Z."/>
            <person name="Ahmed R."/>
            <person name="Khan M.M."/>
            <person name="Islam R."/>
            <person name="Rashid M.M."/>
            <person name="Khan S.A."/>
            <person name="Rahman M.S."/>
            <person name="Alam M."/>
            <person name="Yahiya A.S."/>
            <person name="Khan M.S."/>
            <person name="Azam M.S."/>
            <person name="Haque T."/>
            <person name="Lashkar M.Z.H."/>
            <person name="Akhand A.I."/>
            <person name="Morshed G."/>
            <person name="Roy S."/>
            <person name="Uddin K.S."/>
            <person name="Rabeya T."/>
            <person name="Hossain A.S."/>
            <person name="Chowdhury A."/>
            <person name="Snigdha A.R."/>
            <person name="Mortoza M.S."/>
            <person name="Matin S.A."/>
            <person name="Hoque S.M.E."/>
            <person name="Islam M.K."/>
            <person name="Roy D.K."/>
            <person name="Haider R."/>
            <person name="Moosa M.M."/>
            <person name="Elias S.M."/>
            <person name="Hasan A.M."/>
            <person name="Jahan S."/>
            <person name="Shafiuddin M."/>
            <person name="Mahmood N."/>
            <person name="Shommy N.S."/>
        </authorList>
    </citation>
    <scope>NUCLEOTIDE SEQUENCE [LARGE SCALE GENOMIC DNA]</scope>
    <source>
        <strain evidence="3">cv. O-4</strain>
    </source>
</reference>
<name>A0A1R3HCD6_9ROSI</name>
<protein>
    <submittedName>
        <fullName evidence="2">Uncharacterized protein</fullName>
    </submittedName>
</protein>
<sequence length="48" mass="5307">MGKAASFHSKARSSTLRHRKKTSLKLSLPEPKSSPHSGELTVKRPYTS</sequence>
<proteinExistence type="predicted"/>
<accession>A0A1R3HCD6</accession>
<organism evidence="2 3">
    <name type="scientific">Corchorus olitorius</name>
    <dbReference type="NCBI Taxonomy" id="93759"/>
    <lineage>
        <taxon>Eukaryota</taxon>
        <taxon>Viridiplantae</taxon>
        <taxon>Streptophyta</taxon>
        <taxon>Embryophyta</taxon>
        <taxon>Tracheophyta</taxon>
        <taxon>Spermatophyta</taxon>
        <taxon>Magnoliopsida</taxon>
        <taxon>eudicotyledons</taxon>
        <taxon>Gunneridae</taxon>
        <taxon>Pentapetalae</taxon>
        <taxon>rosids</taxon>
        <taxon>malvids</taxon>
        <taxon>Malvales</taxon>
        <taxon>Malvaceae</taxon>
        <taxon>Grewioideae</taxon>
        <taxon>Apeibeae</taxon>
        <taxon>Corchorus</taxon>
    </lineage>
</organism>
<feature type="compositionally biased region" description="Basic residues" evidence="1">
    <location>
        <begin position="9"/>
        <end position="23"/>
    </location>
</feature>
<dbReference type="Proteomes" id="UP000187203">
    <property type="component" value="Unassembled WGS sequence"/>
</dbReference>
<evidence type="ECO:0000313" key="3">
    <source>
        <dbReference type="Proteomes" id="UP000187203"/>
    </source>
</evidence>
<feature type="region of interest" description="Disordered" evidence="1">
    <location>
        <begin position="1"/>
        <end position="48"/>
    </location>
</feature>
<evidence type="ECO:0000313" key="2">
    <source>
        <dbReference type="EMBL" id="OMO68001.1"/>
    </source>
</evidence>
<evidence type="ECO:0000256" key="1">
    <source>
        <dbReference type="SAM" id="MobiDB-lite"/>
    </source>
</evidence>
<dbReference type="EMBL" id="AWUE01020470">
    <property type="protein sequence ID" value="OMO68001.1"/>
    <property type="molecule type" value="Genomic_DNA"/>
</dbReference>
<comment type="caution">
    <text evidence="2">The sequence shown here is derived from an EMBL/GenBank/DDBJ whole genome shotgun (WGS) entry which is preliminary data.</text>
</comment>
<keyword evidence="3" id="KW-1185">Reference proteome</keyword>
<gene>
    <name evidence="2" type="ORF">COLO4_29937</name>
</gene>
<feature type="compositionally biased region" description="Low complexity" evidence="1">
    <location>
        <begin position="24"/>
        <end position="35"/>
    </location>
</feature>